<dbReference type="RefSeq" id="WP_345257149.1">
    <property type="nucleotide sequence ID" value="NZ_BAABGY010000011.1"/>
</dbReference>
<accession>A0ABP8HFY6</accession>
<dbReference type="EMBL" id="BAABGY010000011">
    <property type="protein sequence ID" value="GAA4338801.1"/>
    <property type="molecule type" value="Genomic_DNA"/>
</dbReference>
<dbReference type="Proteomes" id="UP001501725">
    <property type="component" value="Unassembled WGS sequence"/>
</dbReference>
<protein>
    <submittedName>
        <fullName evidence="2">Uncharacterized protein</fullName>
    </submittedName>
</protein>
<sequence>MNRDSLQDIIQQLRPADGGDSARLEFYFAQEPNGFIRANQEGLRLFARELLQASLTLDYQSPSDNAQIPLTGSTLASSGEFRPYYLEQWQEPVASHEEPARPQPFWKQQLVKYGVWLGVLVFLFSAVIGFITFLRWIF</sequence>
<keyword evidence="1" id="KW-1133">Transmembrane helix</keyword>
<keyword evidence="3" id="KW-1185">Reference proteome</keyword>
<evidence type="ECO:0000256" key="1">
    <source>
        <dbReference type="SAM" id="Phobius"/>
    </source>
</evidence>
<keyword evidence="1" id="KW-0472">Membrane</keyword>
<keyword evidence="1" id="KW-0812">Transmembrane</keyword>
<gene>
    <name evidence="2" type="ORF">GCM10023184_35470</name>
</gene>
<proteinExistence type="predicted"/>
<feature type="transmembrane region" description="Helical" evidence="1">
    <location>
        <begin position="113"/>
        <end position="137"/>
    </location>
</feature>
<reference evidence="3" key="1">
    <citation type="journal article" date="2019" name="Int. J. Syst. Evol. Microbiol.">
        <title>The Global Catalogue of Microorganisms (GCM) 10K type strain sequencing project: providing services to taxonomists for standard genome sequencing and annotation.</title>
        <authorList>
            <consortium name="The Broad Institute Genomics Platform"/>
            <consortium name="The Broad Institute Genome Sequencing Center for Infectious Disease"/>
            <person name="Wu L."/>
            <person name="Ma J."/>
        </authorList>
    </citation>
    <scope>NUCLEOTIDE SEQUENCE [LARGE SCALE GENOMIC DNA]</scope>
    <source>
        <strain evidence="3">JCM 17919</strain>
    </source>
</reference>
<comment type="caution">
    <text evidence="2">The sequence shown here is derived from an EMBL/GenBank/DDBJ whole genome shotgun (WGS) entry which is preliminary data.</text>
</comment>
<organism evidence="2 3">
    <name type="scientific">Flaviaesturariibacter amylovorans</name>
    <dbReference type="NCBI Taxonomy" id="1084520"/>
    <lineage>
        <taxon>Bacteria</taxon>
        <taxon>Pseudomonadati</taxon>
        <taxon>Bacteroidota</taxon>
        <taxon>Chitinophagia</taxon>
        <taxon>Chitinophagales</taxon>
        <taxon>Chitinophagaceae</taxon>
        <taxon>Flaviaestuariibacter</taxon>
    </lineage>
</organism>
<name>A0ABP8HFY6_9BACT</name>
<evidence type="ECO:0000313" key="2">
    <source>
        <dbReference type="EMBL" id="GAA4338801.1"/>
    </source>
</evidence>
<evidence type="ECO:0000313" key="3">
    <source>
        <dbReference type="Proteomes" id="UP001501725"/>
    </source>
</evidence>